<dbReference type="InterPro" id="IPR036638">
    <property type="entry name" value="HLH_DNA-bd_sf"/>
</dbReference>
<dbReference type="GO" id="GO:0032502">
    <property type="term" value="P:developmental process"/>
    <property type="evidence" value="ECO:0007669"/>
    <property type="project" value="TreeGrafter"/>
</dbReference>
<dbReference type="GeneID" id="109469204"/>
<dbReference type="InterPro" id="IPR050283">
    <property type="entry name" value="E-box_TF_Regulators"/>
</dbReference>
<reference evidence="4" key="1">
    <citation type="submission" date="2025-08" db="UniProtKB">
        <authorList>
            <consortium name="RefSeq"/>
        </authorList>
    </citation>
    <scope>IDENTIFICATION</scope>
    <source>
        <tissue evidence="4">Gonad</tissue>
    </source>
</reference>
<dbReference type="GO" id="GO:0000981">
    <property type="term" value="F:DNA-binding transcription factor activity, RNA polymerase II-specific"/>
    <property type="evidence" value="ECO:0007669"/>
    <property type="project" value="TreeGrafter"/>
</dbReference>
<dbReference type="PANTHER" id="PTHR23349:SF111">
    <property type="entry name" value="BHLH DOMAIN-CONTAINING PROTEIN"/>
    <property type="match status" value="1"/>
</dbReference>
<evidence type="ECO:0000259" key="2">
    <source>
        <dbReference type="PROSITE" id="PS50888"/>
    </source>
</evidence>
<dbReference type="RefSeq" id="XP_019623206.1">
    <property type="nucleotide sequence ID" value="XM_019767647.1"/>
</dbReference>
<evidence type="ECO:0000256" key="1">
    <source>
        <dbReference type="SAM" id="MobiDB-lite"/>
    </source>
</evidence>
<proteinExistence type="predicted"/>
<dbReference type="PROSITE" id="PS50888">
    <property type="entry name" value="BHLH"/>
    <property type="match status" value="1"/>
</dbReference>
<dbReference type="OrthoDB" id="10067827at2759"/>
<dbReference type="PANTHER" id="PTHR23349">
    <property type="entry name" value="BASIC HELIX-LOOP-HELIX TRANSCRIPTION FACTOR, TWIST"/>
    <property type="match status" value="1"/>
</dbReference>
<protein>
    <submittedName>
        <fullName evidence="4">Myogenin-like isoform X2</fullName>
    </submittedName>
</protein>
<feature type="region of interest" description="Disordered" evidence="1">
    <location>
        <begin position="1"/>
        <end position="28"/>
    </location>
</feature>
<dbReference type="InterPro" id="IPR011598">
    <property type="entry name" value="bHLH_dom"/>
</dbReference>
<feature type="domain" description="BHLH" evidence="2">
    <location>
        <begin position="23"/>
        <end position="74"/>
    </location>
</feature>
<name>A0A6P4Z0V4_BRABE</name>
<sequence length="102" mass="11758">MSHSGRRGRKAGELSLTGRKTHVGRSVATEREKRRLAKMNEAFQDLRSTLPEKYRGCDTKLDLLRGAVEYIRYLQKCLADNYEGTSAEQVEYVQSFSHIIYM</sequence>
<dbReference type="SMR" id="A0A6P4Z0V4"/>
<dbReference type="Proteomes" id="UP000515135">
    <property type="component" value="Unplaced"/>
</dbReference>
<dbReference type="Pfam" id="PF00010">
    <property type="entry name" value="HLH"/>
    <property type="match status" value="1"/>
</dbReference>
<gene>
    <name evidence="4" type="primary">LOC109469204</name>
</gene>
<evidence type="ECO:0000313" key="3">
    <source>
        <dbReference type="Proteomes" id="UP000515135"/>
    </source>
</evidence>
<dbReference type="GO" id="GO:0000977">
    <property type="term" value="F:RNA polymerase II transcription regulatory region sequence-specific DNA binding"/>
    <property type="evidence" value="ECO:0007669"/>
    <property type="project" value="TreeGrafter"/>
</dbReference>
<accession>A0A6P4Z0V4</accession>
<dbReference type="AlphaFoldDB" id="A0A6P4Z0V4"/>
<keyword evidence="3" id="KW-1185">Reference proteome</keyword>
<evidence type="ECO:0000313" key="4">
    <source>
        <dbReference type="RefSeq" id="XP_019623206.1"/>
    </source>
</evidence>
<dbReference type="SUPFAM" id="SSF47459">
    <property type="entry name" value="HLH, helix-loop-helix DNA-binding domain"/>
    <property type="match status" value="1"/>
</dbReference>
<organism evidence="3 4">
    <name type="scientific">Branchiostoma belcheri</name>
    <name type="common">Amphioxus</name>
    <dbReference type="NCBI Taxonomy" id="7741"/>
    <lineage>
        <taxon>Eukaryota</taxon>
        <taxon>Metazoa</taxon>
        <taxon>Chordata</taxon>
        <taxon>Cephalochordata</taxon>
        <taxon>Leptocardii</taxon>
        <taxon>Amphioxiformes</taxon>
        <taxon>Branchiostomatidae</taxon>
        <taxon>Branchiostoma</taxon>
    </lineage>
</organism>
<dbReference type="SMART" id="SM00353">
    <property type="entry name" value="HLH"/>
    <property type="match status" value="1"/>
</dbReference>
<dbReference type="Gene3D" id="4.10.280.10">
    <property type="entry name" value="Helix-loop-helix DNA-binding domain"/>
    <property type="match status" value="1"/>
</dbReference>
<dbReference type="GO" id="GO:0046983">
    <property type="term" value="F:protein dimerization activity"/>
    <property type="evidence" value="ECO:0007669"/>
    <property type="project" value="InterPro"/>
</dbReference>